<dbReference type="GO" id="GO:0016705">
    <property type="term" value="F:oxidoreductase activity, acting on paired donors, with incorporation or reduction of molecular oxygen"/>
    <property type="evidence" value="ECO:0007669"/>
    <property type="project" value="InterPro"/>
</dbReference>
<evidence type="ECO:0000256" key="6">
    <source>
        <dbReference type="ARBA" id="ARBA00023033"/>
    </source>
</evidence>
<evidence type="ECO:0000313" key="9">
    <source>
        <dbReference type="Proteomes" id="UP000185557"/>
    </source>
</evidence>
<comment type="similarity">
    <text evidence="1 7">Belongs to the cytochrome P450 family.</text>
</comment>
<dbReference type="InterPro" id="IPR017972">
    <property type="entry name" value="Cyt_P450_CS"/>
</dbReference>
<dbReference type="STRING" id="549789.NIES30_14750"/>
<keyword evidence="6 7" id="KW-0503">Monooxygenase</keyword>
<dbReference type="EMBL" id="MRCG01000010">
    <property type="protein sequence ID" value="OKH47213.1"/>
    <property type="molecule type" value="Genomic_DNA"/>
</dbReference>
<keyword evidence="5 7" id="KW-0408">Iron</keyword>
<keyword evidence="4 7" id="KW-0560">Oxidoreductase</keyword>
<dbReference type="Proteomes" id="UP000185557">
    <property type="component" value="Unassembled WGS sequence"/>
</dbReference>
<evidence type="ECO:0000256" key="3">
    <source>
        <dbReference type="ARBA" id="ARBA00022723"/>
    </source>
</evidence>
<dbReference type="RefSeq" id="WP_073609163.1">
    <property type="nucleotide sequence ID" value="NZ_MRCG01000010.1"/>
</dbReference>
<evidence type="ECO:0000256" key="1">
    <source>
        <dbReference type="ARBA" id="ARBA00010617"/>
    </source>
</evidence>
<dbReference type="GO" id="GO:0020037">
    <property type="term" value="F:heme binding"/>
    <property type="evidence" value="ECO:0007669"/>
    <property type="project" value="InterPro"/>
</dbReference>
<dbReference type="InterPro" id="IPR036396">
    <property type="entry name" value="Cyt_P450_sf"/>
</dbReference>
<dbReference type="CDD" id="cd11032">
    <property type="entry name" value="P450_EryK-like"/>
    <property type="match status" value="1"/>
</dbReference>
<dbReference type="FunFam" id="1.10.630.10:FF:000018">
    <property type="entry name" value="Cytochrome P450 monooxygenase"/>
    <property type="match status" value="1"/>
</dbReference>
<dbReference type="OrthoDB" id="9801155at2"/>
<evidence type="ECO:0000256" key="2">
    <source>
        <dbReference type="ARBA" id="ARBA00022617"/>
    </source>
</evidence>
<evidence type="ECO:0000256" key="4">
    <source>
        <dbReference type="ARBA" id="ARBA00023002"/>
    </source>
</evidence>
<evidence type="ECO:0000256" key="5">
    <source>
        <dbReference type="ARBA" id="ARBA00023004"/>
    </source>
</evidence>
<evidence type="ECO:0000313" key="8">
    <source>
        <dbReference type="EMBL" id="OKH47213.1"/>
    </source>
</evidence>
<reference evidence="8 9" key="1">
    <citation type="submission" date="2016-11" db="EMBL/GenBank/DDBJ databases">
        <title>Draft Genome Sequences of Nine Cyanobacterial Strains from Diverse Habitats.</title>
        <authorList>
            <person name="Zhu T."/>
            <person name="Hou S."/>
            <person name="Lu X."/>
            <person name="Hess W.R."/>
        </authorList>
    </citation>
    <scope>NUCLEOTIDE SEQUENCE [LARGE SCALE GENOMIC DNA]</scope>
    <source>
        <strain evidence="8 9">NIES-30</strain>
    </source>
</reference>
<dbReference type="PROSITE" id="PS00086">
    <property type="entry name" value="CYTOCHROME_P450"/>
    <property type="match status" value="1"/>
</dbReference>
<keyword evidence="2 7" id="KW-0349">Heme</keyword>
<evidence type="ECO:0000256" key="7">
    <source>
        <dbReference type="RuleBase" id="RU000461"/>
    </source>
</evidence>
<dbReference type="InterPro" id="IPR001128">
    <property type="entry name" value="Cyt_P450"/>
</dbReference>
<keyword evidence="3 7" id="KW-0479">Metal-binding</keyword>
<dbReference type="PANTHER" id="PTHR46696">
    <property type="entry name" value="P450, PUTATIVE (EUROFUNG)-RELATED"/>
    <property type="match status" value="1"/>
</dbReference>
<dbReference type="Pfam" id="PF00067">
    <property type="entry name" value="p450"/>
    <property type="match status" value="1"/>
</dbReference>
<keyword evidence="9" id="KW-1185">Reference proteome</keyword>
<dbReference type="PANTHER" id="PTHR46696:SF1">
    <property type="entry name" value="CYTOCHROME P450 YJIB-RELATED"/>
    <property type="match status" value="1"/>
</dbReference>
<protein>
    <submittedName>
        <fullName evidence="8">Cytochrome</fullName>
    </submittedName>
</protein>
<organism evidence="8 9">
    <name type="scientific">Phormidium tenue NIES-30</name>
    <dbReference type="NCBI Taxonomy" id="549789"/>
    <lineage>
        <taxon>Bacteria</taxon>
        <taxon>Bacillati</taxon>
        <taxon>Cyanobacteriota</taxon>
        <taxon>Cyanophyceae</taxon>
        <taxon>Oscillatoriophycideae</taxon>
        <taxon>Oscillatoriales</taxon>
        <taxon>Oscillatoriaceae</taxon>
        <taxon>Phormidium</taxon>
    </lineage>
</organism>
<comment type="caution">
    <text evidence="8">The sequence shown here is derived from an EMBL/GenBank/DDBJ whole genome shotgun (WGS) entry which is preliminary data.</text>
</comment>
<dbReference type="SUPFAM" id="SSF48264">
    <property type="entry name" value="Cytochrome P450"/>
    <property type="match status" value="1"/>
</dbReference>
<sequence>MRRDRPVFYDPEHQSCMVFRYDDVKQVFSDWKIFSSKIPQPPEQTDFTESLNFTDPPKHRTLRSLVAQVFTTRRVESLAPQIKQITHKLLDGVQHQGEMDFMHNLAIPLPVIVIAEILGVPVSDRGDFKRWSDGIVVYDGAALTAMADYFRHLLAERRKHPGQDLISNLIAVHEAGETLSAQELVDFCIVLLVGGNETTTNLLGNAMLCFNDYPEAFTQLKQDPQLLPLAIEEVLRYRSPVQAMARFTQVETQLNGQTIPAGKMVTVWIGAANRDEAQFDHADAFVIDRDPNPHLAFGNGIHFCLGAPLARLEAKIVLSAVLERLPNLRIVPNRELEFIPSVEVHGVKSLPVLF</sequence>
<dbReference type="GO" id="GO:0005506">
    <property type="term" value="F:iron ion binding"/>
    <property type="evidence" value="ECO:0007669"/>
    <property type="project" value="InterPro"/>
</dbReference>
<accession>A0A1U7J476</accession>
<dbReference type="GO" id="GO:0004497">
    <property type="term" value="F:monooxygenase activity"/>
    <property type="evidence" value="ECO:0007669"/>
    <property type="project" value="UniProtKB-KW"/>
</dbReference>
<dbReference type="PRINTS" id="PR00359">
    <property type="entry name" value="BP450"/>
</dbReference>
<dbReference type="AlphaFoldDB" id="A0A1U7J476"/>
<dbReference type="Gene3D" id="1.10.630.10">
    <property type="entry name" value="Cytochrome P450"/>
    <property type="match status" value="1"/>
</dbReference>
<proteinExistence type="inferred from homology"/>
<name>A0A1U7J476_9CYAN</name>
<gene>
    <name evidence="8" type="ORF">NIES30_14750</name>
</gene>
<dbReference type="InterPro" id="IPR002397">
    <property type="entry name" value="Cyt_P450_B"/>
</dbReference>